<dbReference type="Pfam" id="PF05635">
    <property type="entry name" value="23S_rRNA_IVP"/>
    <property type="match status" value="1"/>
</dbReference>
<sequence length="121" mass="14030">MPIKSFLDLEVYRESFQLSLEVEGFVRRFPSSEKFLLADQLRRASRAVPALISEGYAKRESVKDFRKYLKDALGETNEMINHLSLAKAFGYIDNGPSNDLINRYHVVGKKLSKLKDNWQKF</sequence>
<dbReference type="CDD" id="cd16377">
    <property type="entry name" value="23S_rRNA_IVP_like"/>
    <property type="match status" value="1"/>
</dbReference>
<dbReference type="AlphaFoldDB" id="A0A2H0X9R7"/>
<dbReference type="Gene3D" id="1.20.1440.60">
    <property type="entry name" value="23S rRNA-intervening sequence"/>
    <property type="match status" value="1"/>
</dbReference>
<dbReference type="PANTHER" id="PTHR38471">
    <property type="entry name" value="FOUR HELIX BUNDLE PROTEIN"/>
    <property type="match status" value="1"/>
</dbReference>
<accession>A0A2H0X9R7</accession>
<dbReference type="PANTHER" id="PTHR38471:SF2">
    <property type="entry name" value="FOUR HELIX BUNDLE PROTEIN"/>
    <property type="match status" value="1"/>
</dbReference>
<dbReference type="InterPro" id="IPR012657">
    <property type="entry name" value="23S_rRNA-intervening_sequence"/>
</dbReference>
<evidence type="ECO:0000313" key="2">
    <source>
        <dbReference type="Proteomes" id="UP000231098"/>
    </source>
</evidence>
<proteinExistence type="predicted"/>
<dbReference type="Proteomes" id="UP000231098">
    <property type="component" value="Unassembled WGS sequence"/>
</dbReference>
<evidence type="ECO:0000313" key="1">
    <source>
        <dbReference type="EMBL" id="PIS21585.1"/>
    </source>
</evidence>
<protein>
    <submittedName>
        <fullName evidence="1">Four helix bundle protein</fullName>
    </submittedName>
</protein>
<reference evidence="2" key="1">
    <citation type="submission" date="2017-09" db="EMBL/GenBank/DDBJ databases">
        <title>Depth-based differentiation of microbial function through sediment-hosted aquifers and enrichment of novel symbionts in the deep terrestrial subsurface.</title>
        <authorList>
            <person name="Probst A.J."/>
            <person name="Ladd B."/>
            <person name="Jarett J.K."/>
            <person name="Geller-Mcgrath D.E."/>
            <person name="Sieber C.M.K."/>
            <person name="Emerson J.B."/>
            <person name="Anantharaman K."/>
            <person name="Thomas B.C."/>
            <person name="Malmstrom R."/>
            <person name="Stieglmeier M."/>
            <person name="Klingl A."/>
            <person name="Woyke T."/>
            <person name="Ryan C.M."/>
            <person name="Banfield J.F."/>
        </authorList>
    </citation>
    <scope>NUCLEOTIDE SEQUENCE [LARGE SCALE GENOMIC DNA]</scope>
</reference>
<gene>
    <name evidence="1" type="ORF">COT51_02000</name>
</gene>
<dbReference type="InterPro" id="IPR036583">
    <property type="entry name" value="23S_rRNA_IVS_sf"/>
</dbReference>
<dbReference type="NCBIfam" id="TIGR02436">
    <property type="entry name" value="four helix bundle protein"/>
    <property type="match status" value="1"/>
</dbReference>
<comment type="caution">
    <text evidence="1">The sequence shown here is derived from an EMBL/GenBank/DDBJ whole genome shotgun (WGS) entry which is preliminary data.</text>
</comment>
<organism evidence="1 2">
    <name type="scientific">candidate division WWE3 bacterium CG08_land_8_20_14_0_20_41_15</name>
    <dbReference type="NCBI Taxonomy" id="1975086"/>
    <lineage>
        <taxon>Bacteria</taxon>
        <taxon>Katanobacteria</taxon>
    </lineage>
</organism>
<dbReference type="SUPFAM" id="SSF158446">
    <property type="entry name" value="IVS-encoded protein-like"/>
    <property type="match status" value="1"/>
</dbReference>
<name>A0A2H0X9R7_UNCKA</name>
<dbReference type="EMBL" id="PEYV01000030">
    <property type="protein sequence ID" value="PIS21585.1"/>
    <property type="molecule type" value="Genomic_DNA"/>
</dbReference>